<sequence>MTHKDYNLIAVALQNEFETRRRPELTPAEYIA</sequence>
<organism evidence="1">
    <name type="scientific">marine sediment metagenome</name>
    <dbReference type="NCBI Taxonomy" id="412755"/>
    <lineage>
        <taxon>unclassified sequences</taxon>
        <taxon>metagenomes</taxon>
        <taxon>ecological metagenomes</taxon>
    </lineage>
</organism>
<comment type="caution">
    <text evidence="1">The sequence shown here is derived from an EMBL/GenBank/DDBJ whole genome shotgun (WGS) entry which is preliminary data.</text>
</comment>
<name>A0A0F9BLB8_9ZZZZ</name>
<dbReference type="AlphaFoldDB" id="A0A0F9BLB8"/>
<dbReference type="EMBL" id="LAZR01037275">
    <property type="protein sequence ID" value="KKL22645.1"/>
    <property type="molecule type" value="Genomic_DNA"/>
</dbReference>
<reference evidence="1" key="1">
    <citation type="journal article" date="2015" name="Nature">
        <title>Complex archaea that bridge the gap between prokaryotes and eukaryotes.</title>
        <authorList>
            <person name="Spang A."/>
            <person name="Saw J.H."/>
            <person name="Jorgensen S.L."/>
            <person name="Zaremba-Niedzwiedzka K."/>
            <person name="Martijn J."/>
            <person name="Lind A.E."/>
            <person name="van Eijk R."/>
            <person name="Schleper C."/>
            <person name="Guy L."/>
            <person name="Ettema T.J."/>
        </authorList>
    </citation>
    <scope>NUCLEOTIDE SEQUENCE</scope>
</reference>
<feature type="non-terminal residue" evidence="1">
    <location>
        <position position="32"/>
    </location>
</feature>
<evidence type="ECO:0000313" key="1">
    <source>
        <dbReference type="EMBL" id="KKL22645.1"/>
    </source>
</evidence>
<gene>
    <name evidence="1" type="ORF">LCGC14_2433430</name>
</gene>
<protein>
    <submittedName>
        <fullName evidence="1">Uncharacterized protein</fullName>
    </submittedName>
</protein>
<proteinExistence type="predicted"/>
<accession>A0A0F9BLB8</accession>